<dbReference type="EMBL" id="QKKF02006472">
    <property type="protein sequence ID" value="RZF46334.1"/>
    <property type="molecule type" value="Genomic_DNA"/>
</dbReference>
<feature type="compositionally biased region" description="Polar residues" evidence="1">
    <location>
        <begin position="33"/>
        <end position="42"/>
    </location>
</feature>
<sequence length="76" mass="8067">MPQLLIEQSSAVSYVEWVRATEPMLSEPRVEINVSNAGSSDRPTPSSACSALSSSTAPSRRALAAPVLWRIPSGLV</sequence>
<reference evidence="2 3" key="1">
    <citation type="journal article" date="2017" name="Gigascience">
        <title>Genome sequence of the small brown planthopper, Laodelphax striatellus.</title>
        <authorList>
            <person name="Zhu J."/>
            <person name="Jiang F."/>
            <person name="Wang X."/>
            <person name="Yang P."/>
            <person name="Bao Y."/>
            <person name="Zhao W."/>
            <person name="Wang W."/>
            <person name="Lu H."/>
            <person name="Wang Q."/>
            <person name="Cui N."/>
            <person name="Li J."/>
            <person name="Chen X."/>
            <person name="Luo L."/>
            <person name="Yu J."/>
            <person name="Kang L."/>
            <person name="Cui F."/>
        </authorList>
    </citation>
    <scope>NUCLEOTIDE SEQUENCE [LARGE SCALE GENOMIC DNA]</scope>
    <source>
        <strain evidence="2">Lst14</strain>
    </source>
</reference>
<evidence type="ECO:0000313" key="3">
    <source>
        <dbReference type="Proteomes" id="UP000291343"/>
    </source>
</evidence>
<accession>A0A482XKZ6</accession>
<organism evidence="2 3">
    <name type="scientific">Laodelphax striatellus</name>
    <name type="common">Small brown planthopper</name>
    <name type="synonym">Delphax striatella</name>
    <dbReference type="NCBI Taxonomy" id="195883"/>
    <lineage>
        <taxon>Eukaryota</taxon>
        <taxon>Metazoa</taxon>
        <taxon>Ecdysozoa</taxon>
        <taxon>Arthropoda</taxon>
        <taxon>Hexapoda</taxon>
        <taxon>Insecta</taxon>
        <taxon>Pterygota</taxon>
        <taxon>Neoptera</taxon>
        <taxon>Paraneoptera</taxon>
        <taxon>Hemiptera</taxon>
        <taxon>Auchenorrhyncha</taxon>
        <taxon>Fulgoroidea</taxon>
        <taxon>Delphacidae</taxon>
        <taxon>Criomorphinae</taxon>
        <taxon>Laodelphax</taxon>
    </lineage>
</organism>
<dbReference type="Proteomes" id="UP000291343">
    <property type="component" value="Unassembled WGS sequence"/>
</dbReference>
<gene>
    <name evidence="2" type="ORF">LSTR_LSTR008715</name>
</gene>
<evidence type="ECO:0000313" key="2">
    <source>
        <dbReference type="EMBL" id="RZF46334.1"/>
    </source>
</evidence>
<evidence type="ECO:0000256" key="1">
    <source>
        <dbReference type="SAM" id="MobiDB-lite"/>
    </source>
</evidence>
<name>A0A482XKZ6_LAOST</name>
<feature type="region of interest" description="Disordered" evidence="1">
    <location>
        <begin position="32"/>
        <end position="55"/>
    </location>
</feature>
<keyword evidence="3" id="KW-1185">Reference proteome</keyword>
<proteinExistence type="predicted"/>
<protein>
    <submittedName>
        <fullName evidence="2">Uncharacterized protein</fullName>
    </submittedName>
</protein>
<dbReference type="InParanoid" id="A0A482XKZ6"/>
<dbReference type="AlphaFoldDB" id="A0A482XKZ6"/>
<feature type="compositionally biased region" description="Low complexity" evidence="1">
    <location>
        <begin position="43"/>
        <end position="55"/>
    </location>
</feature>
<comment type="caution">
    <text evidence="2">The sequence shown here is derived from an EMBL/GenBank/DDBJ whole genome shotgun (WGS) entry which is preliminary data.</text>
</comment>